<gene>
    <name evidence="1" type="ORF">D5039_05070</name>
</gene>
<protein>
    <submittedName>
        <fullName evidence="1">Uncharacterized protein</fullName>
    </submittedName>
</protein>
<reference evidence="2" key="1">
    <citation type="submission" date="2023-07" db="EMBL/GenBank/DDBJ databases">
        <title>Verminephrobacter genomes.</title>
        <authorList>
            <person name="Lund M.B."/>
        </authorList>
    </citation>
    <scope>NUCLEOTIDE SEQUENCE [LARGE SCALE GENOMIC DNA]</scope>
    <source>
        <strain evidence="2">AtM5-05</strain>
    </source>
</reference>
<keyword evidence="2" id="KW-1185">Reference proteome</keyword>
<sequence>MSKSKNKQSEGEGGDALIHLRVSATLKARWVRESRTSDMRLTTWIIERVEREGIGSTVPGGSGIEGKAK</sequence>
<evidence type="ECO:0000313" key="1">
    <source>
        <dbReference type="EMBL" id="MCW5320576.1"/>
    </source>
</evidence>
<dbReference type="Proteomes" id="UP001208935">
    <property type="component" value="Unassembled WGS sequence"/>
</dbReference>
<proteinExistence type="predicted"/>
<evidence type="ECO:0000313" key="2">
    <source>
        <dbReference type="Proteomes" id="UP001208935"/>
    </source>
</evidence>
<accession>A0ABT3KQI8</accession>
<comment type="caution">
    <text evidence="1">The sequence shown here is derived from an EMBL/GenBank/DDBJ whole genome shotgun (WGS) entry which is preliminary data.</text>
</comment>
<organism evidence="1 2">
    <name type="scientific">Verminephrobacter aporrectodeae subsp. tuberculatae</name>
    <dbReference type="NCBI Taxonomy" id="1110392"/>
    <lineage>
        <taxon>Bacteria</taxon>
        <taxon>Pseudomonadati</taxon>
        <taxon>Pseudomonadota</taxon>
        <taxon>Betaproteobacteria</taxon>
        <taxon>Burkholderiales</taxon>
        <taxon>Comamonadaceae</taxon>
        <taxon>Verminephrobacter</taxon>
    </lineage>
</organism>
<dbReference type="EMBL" id="QZCW01000001">
    <property type="protein sequence ID" value="MCW5320576.1"/>
    <property type="molecule type" value="Genomic_DNA"/>
</dbReference>
<dbReference type="RefSeq" id="WP_265281300.1">
    <property type="nucleotide sequence ID" value="NZ_QZCW01000001.1"/>
</dbReference>
<name>A0ABT3KQI8_9BURK</name>